<dbReference type="InterPro" id="IPR009057">
    <property type="entry name" value="Homeodomain-like_sf"/>
</dbReference>
<name>A0A3M9MDT3_9BACT</name>
<dbReference type="InterPro" id="IPR036388">
    <property type="entry name" value="WH-like_DNA-bd_sf"/>
</dbReference>
<dbReference type="Proteomes" id="UP000272117">
    <property type="component" value="Unassembled WGS sequence"/>
</dbReference>
<comment type="caution">
    <text evidence="1">The sequence shown here is derived from an EMBL/GenBank/DDBJ whole genome shotgun (WGS) entry which is preliminary data.</text>
</comment>
<keyword evidence="2" id="KW-1185">Reference proteome</keyword>
<dbReference type="InterPro" id="IPR007367">
    <property type="entry name" value="DUF433"/>
</dbReference>
<evidence type="ECO:0000313" key="2">
    <source>
        <dbReference type="Proteomes" id="UP000272117"/>
    </source>
</evidence>
<reference evidence="1 2" key="1">
    <citation type="submission" date="2018-11" db="EMBL/GenBank/DDBJ databases">
        <title>Rufibacter latericius sp. nov., isolated from water in Baiyang Lake.</title>
        <authorList>
            <person name="Yang Y."/>
        </authorList>
    </citation>
    <scope>NUCLEOTIDE SEQUENCE [LARGE SCALE GENOMIC DNA]</scope>
    <source>
        <strain evidence="1 2">R-22-1c-1</strain>
    </source>
</reference>
<dbReference type="EMBL" id="RJJD01000015">
    <property type="protein sequence ID" value="RNI23706.1"/>
    <property type="molecule type" value="Genomic_DNA"/>
</dbReference>
<dbReference type="AlphaFoldDB" id="A0A3M9MDT3"/>
<dbReference type="RefSeq" id="WP_123128627.1">
    <property type="nucleotide sequence ID" value="NZ_RJJD01000015.1"/>
</dbReference>
<dbReference type="OrthoDB" id="9809529at2"/>
<dbReference type="Gene3D" id="1.10.10.10">
    <property type="entry name" value="Winged helix-like DNA-binding domain superfamily/Winged helix DNA-binding domain"/>
    <property type="match status" value="1"/>
</dbReference>
<protein>
    <submittedName>
        <fullName evidence="1">DUF433 domain-containing protein</fullName>
    </submittedName>
</protein>
<proteinExistence type="predicted"/>
<dbReference type="PANTHER" id="PTHR34849">
    <property type="entry name" value="SSL5025 PROTEIN"/>
    <property type="match status" value="1"/>
</dbReference>
<sequence>MTNIKEYITIDEEVLGGQAVFKGTRVTIETLFAHLEKGISLDDFLEDFPSVAREQAVAVLSIAEKLVTSKNIEQLYETAA</sequence>
<dbReference type="Pfam" id="PF04255">
    <property type="entry name" value="DUF433"/>
    <property type="match status" value="1"/>
</dbReference>
<dbReference type="PANTHER" id="PTHR34849:SF3">
    <property type="entry name" value="SSR2962 PROTEIN"/>
    <property type="match status" value="1"/>
</dbReference>
<organism evidence="1 2">
    <name type="scientific">Rufibacter latericius</name>
    <dbReference type="NCBI Taxonomy" id="2487040"/>
    <lineage>
        <taxon>Bacteria</taxon>
        <taxon>Pseudomonadati</taxon>
        <taxon>Bacteroidota</taxon>
        <taxon>Cytophagia</taxon>
        <taxon>Cytophagales</taxon>
        <taxon>Hymenobacteraceae</taxon>
        <taxon>Rufibacter</taxon>
    </lineage>
</organism>
<dbReference type="SUPFAM" id="SSF46689">
    <property type="entry name" value="Homeodomain-like"/>
    <property type="match status" value="1"/>
</dbReference>
<gene>
    <name evidence="1" type="ORF">EFB08_19475</name>
</gene>
<evidence type="ECO:0000313" key="1">
    <source>
        <dbReference type="EMBL" id="RNI23706.1"/>
    </source>
</evidence>
<accession>A0A3M9MDT3</accession>